<protein>
    <recommendedName>
        <fullName evidence="3">leucyl aminopeptidase</fullName>
        <ecNumber evidence="3">3.4.11.1</ecNumber>
    </recommendedName>
</protein>
<accession>A0A1W1EIP1</accession>
<comment type="similarity">
    <text evidence="2">Belongs to the peptidase M17 family.</text>
</comment>
<dbReference type="GO" id="GO:0070006">
    <property type="term" value="F:metalloaminopeptidase activity"/>
    <property type="evidence" value="ECO:0007669"/>
    <property type="project" value="InterPro"/>
</dbReference>
<dbReference type="SUPFAM" id="SSF53187">
    <property type="entry name" value="Zn-dependent exopeptidases"/>
    <property type="match status" value="1"/>
</dbReference>
<organism evidence="8">
    <name type="scientific">hydrothermal vent metagenome</name>
    <dbReference type="NCBI Taxonomy" id="652676"/>
    <lineage>
        <taxon>unclassified sequences</taxon>
        <taxon>metagenomes</taxon>
        <taxon>ecological metagenomes</taxon>
    </lineage>
</organism>
<evidence type="ECO:0000256" key="2">
    <source>
        <dbReference type="ARBA" id="ARBA00009528"/>
    </source>
</evidence>
<dbReference type="GO" id="GO:0030145">
    <property type="term" value="F:manganese ion binding"/>
    <property type="evidence" value="ECO:0007669"/>
    <property type="project" value="InterPro"/>
</dbReference>
<dbReference type="PROSITE" id="PS00631">
    <property type="entry name" value="CYTOSOL_AP"/>
    <property type="match status" value="1"/>
</dbReference>
<dbReference type="PANTHER" id="PTHR11963:SF23">
    <property type="entry name" value="CYTOSOL AMINOPEPTIDASE"/>
    <property type="match status" value="1"/>
</dbReference>
<keyword evidence="4 8" id="KW-0031">Aminopeptidase</keyword>
<comment type="catalytic activity">
    <reaction evidence="1">
        <text>Release of an N-terminal amino acid, Xaa-|-Yaa-, in which Xaa is preferably Leu, but may be other amino acids including Pro although not Arg or Lys, and Yaa may be Pro. Amino acid amides and methyl esters are also readily hydrolyzed, but rates on arylamides are exceedingly low.</text>
        <dbReference type="EC" id="3.4.11.1"/>
    </reaction>
</comment>
<dbReference type="CDD" id="cd00433">
    <property type="entry name" value="Peptidase_M17"/>
    <property type="match status" value="1"/>
</dbReference>
<dbReference type="GO" id="GO:0005737">
    <property type="term" value="C:cytoplasm"/>
    <property type="evidence" value="ECO:0007669"/>
    <property type="project" value="InterPro"/>
</dbReference>
<dbReference type="InterPro" id="IPR000819">
    <property type="entry name" value="Peptidase_M17_C"/>
</dbReference>
<evidence type="ECO:0000256" key="6">
    <source>
        <dbReference type="ARBA" id="ARBA00022801"/>
    </source>
</evidence>
<proteinExistence type="inferred from homology"/>
<dbReference type="InterPro" id="IPR011356">
    <property type="entry name" value="Leucine_aapep/pepB"/>
</dbReference>
<gene>
    <name evidence="8" type="ORF">MNB_SV-15-988</name>
</gene>
<dbReference type="EMBL" id="FRYL01000019">
    <property type="protein sequence ID" value="SHO80729.1"/>
    <property type="molecule type" value="Genomic_DNA"/>
</dbReference>
<dbReference type="Gene3D" id="3.40.220.10">
    <property type="entry name" value="Leucine Aminopeptidase, subunit E, domain 1"/>
    <property type="match status" value="1"/>
</dbReference>
<dbReference type="InterPro" id="IPR043472">
    <property type="entry name" value="Macro_dom-like"/>
</dbReference>
<dbReference type="InterPro" id="IPR023042">
    <property type="entry name" value="Peptidase_M17_leu_NH2_pept"/>
</dbReference>
<dbReference type="AlphaFoldDB" id="A0A1W1EIP1"/>
<keyword evidence="6 8" id="KW-0378">Hydrolase</keyword>
<keyword evidence="5" id="KW-0645">Protease</keyword>
<name>A0A1W1EIP1_9ZZZZ</name>
<reference evidence="8" key="1">
    <citation type="submission" date="2016-10" db="EMBL/GenBank/DDBJ databases">
        <authorList>
            <person name="de Groot N.N."/>
        </authorList>
    </citation>
    <scope>NUCLEOTIDE SEQUENCE</scope>
</reference>
<evidence type="ECO:0000256" key="1">
    <source>
        <dbReference type="ARBA" id="ARBA00000135"/>
    </source>
</evidence>
<evidence type="ECO:0000256" key="5">
    <source>
        <dbReference type="ARBA" id="ARBA00022670"/>
    </source>
</evidence>
<evidence type="ECO:0000313" key="8">
    <source>
        <dbReference type="EMBL" id="SHO80729.1"/>
    </source>
</evidence>
<dbReference type="SUPFAM" id="SSF52949">
    <property type="entry name" value="Macro domain-like"/>
    <property type="match status" value="1"/>
</dbReference>
<dbReference type="HAMAP" id="MF_00181">
    <property type="entry name" value="Cytosol_peptidase_M17"/>
    <property type="match status" value="1"/>
</dbReference>
<feature type="domain" description="Cytosol aminopeptidase" evidence="7">
    <location>
        <begin position="314"/>
        <end position="321"/>
    </location>
</feature>
<sequence>MKIEIVNKSIDKVDASLEIIFIVNKKTKDIKDKKLLKKVGFNKSQGSSYLVASKDRLYVGIDNFKSFNIRTACAKAIKSINNTKYSTIKIASDKKFRAIVEGFILGLYSFDKYKSKKSNQKIEAITISCSKDVDIKSALDEINRAKIVAEATNYTRDMVNTSPDDFYPAIMEEEAVKLASTHNLDCNILDVKALKKEKMNTLLAVARASRHEPRVIHISHKPKNPKAVISIVGKGLTYDSGGLSLKPSDFMVSMKSDKSGGCAVLGIMQSVAKMNLDVEVHGFIGAVENMIGGDAYKPDDVLVAKNGKTIEVKNTDAEGRLVLADVLCYAQQEIEADYIFDMATLTGASVVGVGEYTTSVMGNSNKAINRVLDVSKKVSGELATKLDFNPYLKATLKSNIADISNISSTRYGGAITAGLFLSEFIEEKNRKKWVHLDIAGPAFVSSAWGENPSGASGAGVRIMSAMLEKMAK</sequence>
<dbReference type="PRINTS" id="PR00481">
    <property type="entry name" value="LAMNOPPTDASE"/>
</dbReference>
<dbReference type="Pfam" id="PF02789">
    <property type="entry name" value="Peptidase_M17_N"/>
    <property type="match status" value="1"/>
</dbReference>
<dbReference type="InterPro" id="IPR008283">
    <property type="entry name" value="Peptidase_M17_N"/>
</dbReference>
<evidence type="ECO:0000259" key="7">
    <source>
        <dbReference type="PROSITE" id="PS00631"/>
    </source>
</evidence>
<dbReference type="Gene3D" id="3.40.630.10">
    <property type="entry name" value="Zn peptidases"/>
    <property type="match status" value="1"/>
</dbReference>
<evidence type="ECO:0000256" key="4">
    <source>
        <dbReference type="ARBA" id="ARBA00022438"/>
    </source>
</evidence>
<dbReference type="GO" id="GO:0006508">
    <property type="term" value="P:proteolysis"/>
    <property type="evidence" value="ECO:0007669"/>
    <property type="project" value="UniProtKB-KW"/>
</dbReference>
<dbReference type="Pfam" id="PF00883">
    <property type="entry name" value="Peptidase_M17"/>
    <property type="match status" value="1"/>
</dbReference>
<dbReference type="PANTHER" id="PTHR11963">
    <property type="entry name" value="LEUCINE AMINOPEPTIDASE-RELATED"/>
    <property type="match status" value="1"/>
</dbReference>
<dbReference type="EC" id="3.4.11.1" evidence="3"/>
<evidence type="ECO:0000256" key="3">
    <source>
        <dbReference type="ARBA" id="ARBA00012565"/>
    </source>
</evidence>
<dbReference type="NCBIfam" id="NF002081">
    <property type="entry name" value="PRK00913.3-3"/>
    <property type="match status" value="1"/>
</dbReference>